<evidence type="ECO:0000256" key="1">
    <source>
        <dbReference type="SAM" id="MobiDB-lite"/>
    </source>
</evidence>
<protein>
    <recommendedName>
        <fullName evidence="4">AT-hook motif nuclear-localized protein</fullName>
    </recommendedName>
</protein>
<evidence type="ECO:0008006" key="4">
    <source>
        <dbReference type="Google" id="ProtNLM"/>
    </source>
</evidence>
<reference evidence="2 3" key="1">
    <citation type="journal article" date="2014" name="Nat. Genet.">
        <title>Genome sequence of the hot pepper provides insights into the evolution of pungency in Capsicum species.</title>
        <authorList>
            <person name="Kim S."/>
            <person name="Park M."/>
            <person name="Yeom S.I."/>
            <person name="Kim Y.M."/>
            <person name="Lee J.M."/>
            <person name="Lee H.A."/>
            <person name="Seo E."/>
            <person name="Choi J."/>
            <person name="Cheong K."/>
            <person name="Kim K.T."/>
            <person name="Jung K."/>
            <person name="Lee G.W."/>
            <person name="Oh S.K."/>
            <person name="Bae C."/>
            <person name="Kim S.B."/>
            <person name="Lee H.Y."/>
            <person name="Kim S.Y."/>
            <person name="Kim M.S."/>
            <person name="Kang B.C."/>
            <person name="Jo Y.D."/>
            <person name="Yang H.B."/>
            <person name="Jeong H.J."/>
            <person name="Kang W.H."/>
            <person name="Kwon J.K."/>
            <person name="Shin C."/>
            <person name="Lim J.Y."/>
            <person name="Park J.H."/>
            <person name="Huh J.H."/>
            <person name="Kim J.S."/>
            <person name="Kim B.D."/>
            <person name="Cohen O."/>
            <person name="Paran I."/>
            <person name="Suh M.C."/>
            <person name="Lee S.B."/>
            <person name="Kim Y.K."/>
            <person name="Shin Y."/>
            <person name="Noh S.J."/>
            <person name="Park J."/>
            <person name="Seo Y.S."/>
            <person name="Kwon S.Y."/>
            <person name="Kim H.A."/>
            <person name="Park J.M."/>
            <person name="Kim H.J."/>
            <person name="Choi S.B."/>
            <person name="Bosland P.W."/>
            <person name="Reeves G."/>
            <person name="Jo S.H."/>
            <person name="Lee B.W."/>
            <person name="Cho H.T."/>
            <person name="Choi H.S."/>
            <person name="Lee M.S."/>
            <person name="Yu Y."/>
            <person name="Do Choi Y."/>
            <person name="Park B.S."/>
            <person name="van Deynze A."/>
            <person name="Ashrafi H."/>
            <person name="Hill T."/>
            <person name="Kim W.T."/>
            <person name="Pai H.S."/>
            <person name="Ahn H.K."/>
            <person name="Yeam I."/>
            <person name="Giovannoni J.J."/>
            <person name="Rose J.K."/>
            <person name="Sorensen I."/>
            <person name="Lee S.J."/>
            <person name="Kim R.W."/>
            <person name="Choi I.Y."/>
            <person name="Choi B.S."/>
            <person name="Lim J.S."/>
            <person name="Lee Y.H."/>
            <person name="Choi D."/>
        </authorList>
    </citation>
    <scope>NUCLEOTIDE SEQUENCE [LARGE SCALE GENOMIC DNA]</scope>
    <source>
        <strain evidence="3">cv. CM334</strain>
    </source>
</reference>
<keyword evidence="3" id="KW-1185">Reference proteome</keyword>
<proteinExistence type="predicted"/>
<dbReference type="EMBL" id="AYRZ02000001">
    <property type="protein sequence ID" value="PHT96135.1"/>
    <property type="molecule type" value="Genomic_DNA"/>
</dbReference>
<organism evidence="2 3">
    <name type="scientific">Capsicum annuum</name>
    <name type="common">Capsicum pepper</name>
    <dbReference type="NCBI Taxonomy" id="4072"/>
    <lineage>
        <taxon>Eukaryota</taxon>
        <taxon>Viridiplantae</taxon>
        <taxon>Streptophyta</taxon>
        <taxon>Embryophyta</taxon>
        <taxon>Tracheophyta</taxon>
        <taxon>Spermatophyta</taxon>
        <taxon>Magnoliopsida</taxon>
        <taxon>eudicotyledons</taxon>
        <taxon>Gunneridae</taxon>
        <taxon>Pentapetalae</taxon>
        <taxon>asterids</taxon>
        <taxon>lamiids</taxon>
        <taxon>Solanales</taxon>
        <taxon>Solanaceae</taxon>
        <taxon>Solanoideae</taxon>
        <taxon>Capsiceae</taxon>
        <taxon>Capsicum</taxon>
    </lineage>
</organism>
<feature type="region of interest" description="Disordered" evidence="1">
    <location>
        <begin position="43"/>
        <end position="121"/>
    </location>
</feature>
<name>A0A2G3APH4_CAPAN</name>
<comment type="caution">
    <text evidence="2">The sequence shown here is derived from an EMBL/GenBank/DDBJ whole genome shotgun (WGS) entry which is preliminary data.</text>
</comment>
<dbReference type="AlphaFoldDB" id="A0A2G3APH4"/>
<feature type="compositionally biased region" description="Polar residues" evidence="1">
    <location>
        <begin position="64"/>
        <end position="76"/>
    </location>
</feature>
<dbReference type="Proteomes" id="UP000222542">
    <property type="component" value="Unassembled WGS sequence"/>
</dbReference>
<evidence type="ECO:0000313" key="3">
    <source>
        <dbReference type="Proteomes" id="UP000222542"/>
    </source>
</evidence>
<reference evidence="2 3" key="2">
    <citation type="journal article" date="2017" name="Genome Biol.">
        <title>New reference genome sequences of hot pepper reveal the massive evolution of plant disease-resistance genes by retroduplication.</title>
        <authorList>
            <person name="Kim S."/>
            <person name="Park J."/>
            <person name="Yeom S.I."/>
            <person name="Kim Y.M."/>
            <person name="Seo E."/>
            <person name="Kim K.T."/>
            <person name="Kim M.S."/>
            <person name="Lee J.M."/>
            <person name="Cheong K."/>
            <person name="Shin H.S."/>
            <person name="Kim S.B."/>
            <person name="Han K."/>
            <person name="Lee J."/>
            <person name="Park M."/>
            <person name="Lee H.A."/>
            <person name="Lee H.Y."/>
            <person name="Lee Y."/>
            <person name="Oh S."/>
            <person name="Lee J.H."/>
            <person name="Choi E."/>
            <person name="Choi E."/>
            <person name="Lee S.E."/>
            <person name="Jeon J."/>
            <person name="Kim H."/>
            <person name="Choi G."/>
            <person name="Song H."/>
            <person name="Lee J."/>
            <person name="Lee S.C."/>
            <person name="Kwon J.K."/>
            <person name="Lee H.Y."/>
            <person name="Koo N."/>
            <person name="Hong Y."/>
            <person name="Kim R.W."/>
            <person name="Kang W.H."/>
            <person name="Huh J.H."/>
            <person name="Kang B.C."/>
            <person name="Yang T.J."/>
            <person name="Lee Y.H."/>
            <person name="Bennetzen J.L."/>
            <person name="Choi D."/>
        </authorList>
    </citation>
    <scope>NUCLEOTIDE SEQUENCE [LARGE SCALE GENOMIC DNA]</scope>
    <source>
        <strain evidence="3">cv. CM334</strain>
    </source>
</reference>
<evidence type="ECO:0000313" key="2">
    <source>
        <dbReference type="EMBL" id="PHT96135.1"/>
    </source>
</evidence>
<gene>
    <name evidence="2" type="ORF">T459_04017</name>
</gene>
<dbReference type="Gramene" id="PHT96135">
    <property type="protein sequence ID" value="PHT96135"/>
    <property type="gene ID" value="T459_04017"/>
</dbReference>
<accession>A0A2G3APH4</accession>
<sequence>MLFIWQTISVTTQTPKCSEDMYPIPTMVETFGSPIAAVGAIAEPSKKKRGRPRKIVGDGRTGITGATSSGNSSKKAQLTLARGPGAQNGNGPGSDTMSRMDLGPNSTSKASSRAKDYPSPYMQTTSPLLKISTPEYERRGYLFISIFSLS</sequence>